<feature type="transmembrane region" description="Helical" evidence="8">
    <location>
        <begin position="337"/>
        <end position="354"/>
    </location>
</feature>
<dbReference type="PANTHER" id="PTHR24302">
    <property type="entry name" value="CYTOCHROME P450 FAMILY 3"/>
    <property type="match status" value="1"/>
</dbReference>
<reference evidence="9 10" key="1">
    <citation type="submission" date="2024-08" db="EMBL/GenBank/DDBJ databases">
        <authorList>
            <person name="Cucini C."/>
            <person name="Frati F."/>
        </authorList>
    </citation>
    <scope>NUCLEOTIDE SEQUENCE [LARGE SCALE GENOMIC DNA]</scope>
</reference>
<dbReference type="InterPro" id="IPR017972">
    <property type="entry name" value="Cyt_P450_CS"/>
</dbReference>
<name>A0ABP1QZK7_9HEXA</name>
<keyword evidence="10" id="KW-1185">Reference proteome</keyword>
<dbReference type="Pfam" id="PF00067">
    <property type="entry name" value="p450"/>
    <property type="match status" value="1"/>
</dbReference>
<keyword evidence="8" id="KW-1133">Transmembrane helix</keyword>
<gene>
    <name evidence="9" type="ORF">ODALV1_LOCUS15559</name>
</gene>
<dbReference type="InterPro" id="IPR036396">
    <property type="entry name" value="Cyt_P450_sf"/>
</dbReference>
<protein>
    <submittedName>
        <fullName evidence="9">Uncharacterized protein</fullName>
    </submittedName>
</protein>
<dbReference type="PROSITE" id="PS00086">
    <property type="entry name" value="CYTOCHROME_P450"/>
    <property type="match status" value="1"/>
</dbReference>
<comment type="function">
    <text evidence="7">Cytochromes P450 are a group of heme-thiolate monooxygenases. They oxidize a variety of structurally unrelated compounds, including steroids, fatty acids, and xenobiotics.</text>
</comment>
<evidence type="ECO:0000256" key="5">
    <source>
        <dbReference type="ARBA" id="ARBA00023004"/>
    </source>
</evidence>
<keyword evidence="8" id="KW-0472">Membrane</keyword>
<dbReference type="EMBL" id="CAXLJM020000048">
    <property type="protein sequence ID" value="CAL8112251.1"/>
    <property type="molecule type" value="Genomic_DNA"/>
</dbReference>
<feature type="transmembrane region" description="Helical" evidence="8">
    <location>
        <begin position="388"/>
        <end position="409"/>
    </location>
</feature>
<evidence type="ECO:0000256" key="8">
    <source>
        <dbReference type="SAM" id="Phobius"/>
    </source>
</evidence>
<dbReference type="Gene3D" id="1.10.630.10">
    <property type="entry name" value="Cytochrome P450"/>
    <property type="match status" value="1"/>
</dbReference>
<dbReference type="PRINTS" id="PR00463">
    <property type="entry name" value="EP450I"/>
</dbReference>
<evidence type="ECO:0000313" key="9">
    <source>
        <dbReference type="EMBL" id="CAL8112251.1"/>
    </source>
</evidence>
<comment type="caution">
    <text evidence="9">The sequence shown here is derived from an EMBL/GenBank/DDBJ whole genome shotgun (WGS) entry which is preliminary data.</text>
</comment>
<comment type="similarity">
    <text evidence="1">Belongs to the cytochrome P450 family.</text>
</comment>
<evidence type="ECO:0000313" key="10">
    <source>
        <dbReference type="Proteomes" id="UP001642540"/>
    </source>
</evidence>
<keyword evidence="4" id="KW-0560">Oxidoreductase</keyword>
<dbReference type="InterPro" id="IPR002401">
    <property type="entry name" value="Cyt_P450_E_grp-I"/>
</dbReference>
<dbReference type="PANTHER" id="PTHR24302:SF15">
    <property type="entry name" value="FATTY-ACID PEROXYGENASE"/>
    <property type="match status" value="1"/>
</dbReference>
<evidence type="ECO:0000256" key="2">
    <source>
        <dbReference type="ARBA" id="ARBA00022617"/>
    </source>
</evidence>
<evidence type="ECO:0000256" key="3">
    <source>
        <dbReference type="ARBA" id="ARBA00022723"/>
    </source>
</evidence>
<dbReference type="InterPro" id="IPR050705">
    <property type="entry name" value="Cytochrome_P450_3A"/>
</dbReference>
<accession>A0ABP1QZK7</accession>
<sequence length="1137" mass="131356">MAIVERVALWQETQTIFLESFKNSNIEIVWGIGDPLTRAILAQCILLHCILISFNTTRLENKIFNTIDKYIHTKGYVRERAYTHILTHNAIAIAHQRYSSHDFILIADTLSSKTTKKKRPLRFEYVQISTRIPVKLPAAVLLSIPKQGKVSPDSIQGRVITLFMSSILVFVNLHKNSVFIGCFSCHEKFKDFSKAKHLTPHDLVKPKSIPKSSSSFVNIFFHWQSLHSHSFLGSEVQTNICMTFSSYEEDSILHEETCQVYGEYFRHSNCSNFENCILFYKDFLQISPKHSLMVEHSWKIFPAVQNQTDISFQVLFPNIKYFDANLKAYLTPVNVDIWLYFGVALIGISIWFVWIENQNIVVVMILQFSILLEQSIQQLQAMGARGNSVLTAWIYCSIFLRFCYTWSLYSLMTAEEVTNDYPHNMEQLFNRPDFDLVLTDSFFSTIYWTFVGNDEYTPEGLERFYVKVVQKAYFVEGDLASTTILNLMNGDAVKIWYFPEKNSTRIAFLDVYSKKTATEIFQKFVLMYETTYDKNWGALVPFTGVTKLHRVLLRESRIFSSNVFWSERSPSFVTIRFSKFIGSLVHSGLYDLFIVRFKKLSRLKLLKEDAKKFNRVRYSWFSYVFLANENNDDLLSTTPEATKLSNFAVVLLAAVIIRAGRVNYGTLENCGFPVIEPTLCLGSEPNYHKTVQHLVDIERYKKYGPIWGSYVGRHPHVFVADPDLIRQIFVKDFASHFENRQDYEFGTELMNQSVEFQKYEEWRTLRNFLSPLFSTSKLKHMSEVIANCAEEFANDLKSECDEGGRVKLHGRDRFSTCLIDMFAQTTLGIRMEDSKNINNKFAQAFRALMNEEGEYNWIYSLSLSYPILSKFAPLFTEVTGMLDSTFRTIIKQRIASGSSSSKDFLDLLCDLWKRVEAGEYKELGFTETTVLAQCVLFFLGGYETSATTLSHVLYIMAYHPEVQDKMEKELENALKNSKGGSIDHELISESNIPFITACINETLRIYPSVYRPERICGKDWSHNGISIKKGTVVMIPTWAANRNPKFYPDEPDKFKPERFLQENKGNIEPYAFTSFGFGPRNCIGMRFAYESMKLFICHIVKNFRVELRSDTVLDYKCGVPIVVSLQPLYLDLVARQT</sequence>
<keyword evidence="6" id="KW-0503">Monooxygenase</keyword>
<proteinExistence type="inferred from homology"/>
<evidence type="ECO:0000256" key="4">
    <source>
        <dbReference type="ARBA" id="ARBA00023002"/>
    </source>
</evidence>
<evidence type="ECO:0000256" key="7">
    <source>
        <dbReference type="ARBA" id="ARBA00043906"/>
    </source>
</evidence>
<evidence type="ECO:0000256" key="1">
    <source>
        <dbReference type="ARBA" id="ARBA00010617"/>
    </source>
</evidence>
<keyword evidence="8" id="KW-0812">Transmembrane</keyword>
<evidence type="ECO:0000256" key="6">
    <source>
        <dbReference type="ARBA" id="ARBA00023033"/>
    </source>
</evidence>
<dbReference type="PRINTS" id="PR00385">
    <property type="entry name" value="P450"/>
</dbReference>
<dbReference type="InterPro" id="IPR001128">
    <property type="entry name" value="Cyt_P450"/>
</dbReference>
<dbReference type="Proteomes" id="UP001642540">
    <property type="component" value="Unassembled WGS sequence"/>
</dbReference>
<dbReference type="SUPFAM" id="SSF48264">
    <property type="entry name" value="Cytochrome P450"/>
    <property type="match status" value="1"/>
</dbReference>
<keyword evidence="2" id="KW-0349">Heme</keyword>
<keyword evidence="5" id="KW-0408">Iron</keyword>
<organism evidence="9 10">
    <name type="scientific">Orchesella dallaii</name>
    <dbReference type="NCBI Taxonomy" id="48710"/>
    <lineage>
        <taxon>Eukaryota</taxon>
        <taxon>Metazoa</taxon>
        <taxon>Ecdysozoa</taxon>
        <taxon>Arthropoda</taxon>
        <taxon>Hexapoda</taxon>
        <taxon>Collembola</taxon>
        <taxon>Entomobryomorpha</taxon>
        <taxon>Entomobryoidea</taxon>
        <taxon>Orchesellidae</taxon>
        <taxon>Orchesellinae</taxon>
        <taxon>Orchesella</taxon>
    </lineage>
</organism>
<keyword evidence="3" id="KW-0479">Metal-binding</keyword>